<evidence type="ECO:0000256" key="5">
    <source>
        <dbReference type="ARBA" id="ARBA00022694"/>
    </source>
</evidence>
<dbReference type="InterPro" id="IPR013926">
    <property type="entry name" value="CGI121/TPRKB"/>
</dbReference>
<evidence type="ECO:0000313" key="9">
    <source>
        <dbReference type="EMBL" id="CDF89823.1"/>
    </source>
</evidence>
<dbReference type="Gene3D" id="3.30.2380.10">
    <property type="entry name" value="CGI121/TPRKB"/>
    <property type="match status" value="1"/>
</dbReference>
<name>A0A8J2T7N8_ZYGB2</name>
<dbReference type="GO" id="GO:0000408">
    <property type="term" value="C:EKC/KEOPS complex"/>
    <property type="evidence" value="ECO:0007669"/>
    <property type="project" value="TreeGrafter"/>
</dbReference>
<gene>
    <name evidence="9" type="ORF">BN860_02542g</name>
</gene>
<dbReference type="PANTHER" id="PTHR15840:SF10">
    <property type="entry name" value="EKC_KEOPS COMPLEX SUBUNIT TPRKB"/>
    <property type="match status" value="1"/>
</dbReference>
<sequence>MAIISTLPQFPDVKIYVSLWEDVSNANELRSRISELPCALIDARAVCSREQVFAAIYRALIESKYGKLKTKSLHAECLYCLSPTSNIGEAFKNFGIKDDSTALIVIQILEHDNDAQRLEGNEVQFDDEALARIMDLPLIKKV</sequence>
<accession>A0A8J2T7N8</accession>
<keyword evidence="10" id="KW-1185">Reference proteome</keyword>
<dbReference type="Pfam" id="PF08617">
    <property type="entry name" value="CGI-121"/>
    <property type="match status" value="1"/>
</dbReference>
<organism evidence="9 10">
    <name type="scientific">Zygosaccharomyces bailii (strain CLIB 213 / ATCC 58445 / CBS 680 / BCRC 21525 / NBRC 1098 / NCYC 1416 / NRRL Y-2227)</name>
    <dbReference type="NCBI Taxonomy" id="1333698"/>
    <lineage>
        <taxon>Eukaryota</taxon>
        <taxon>Fungi</taxon>
        <taxon>Dikarya</taxon>
        <taxon>Ascomycota</taxon>
        <taxon>Saccharomycotina</taxon>
        <taxon>Saccharomycetes</taxon>
        <taxon>Saccharomycetales</taxon>
        <taxon>Saccharomycetaceae</taxon>
        <taxon>Zygosaccharomyces</taxon>
    </lineage>
</organism>
<dbReference type="Proteomes" id="UP000019375">
    <property type="component" value="Unassembled WGS sequence"/>
</dbReference>
<dbReference type="PANTHER" id="PTHR15840">
    <property type="entry name" value="CGI-121 FAMILY MEMBER"/>
    <property type="match status" value="1"/>
</dbReference>
<keyword evidence="6 8" id="KW-0539">Nucleus</keyword>
<evidence type="ECO:0000256" key="2">
    <source>
        <dbReference type="ARBA" id="ARBA00005546"/>
    </source>
</evidence>
<evidence type="ECO:0000256" key="1">
    <source>
        <dbReference type="ARBA" id="ARBA00004123"/>
    </source>
</evidence>
<proteinExistence type="inferred from homology"/>
<evidence type="ECO:0000256" key="4">
    <source>
        <dbReference type="ARBA" id="ARBA00016009"/>
    </source>
</evidence>
<dbReference type="AlphaFoldDB" id="A0A8J2T7N8"/>
<evidence type="ECO:0000256" key="7">
    <source>
        <dbReference type="ARBA" id="ARBA00025043"/>
    </source>
</evidence>
<evidence type="ECO:0000256" key="8">
    <source>
        <dbReference type="RuleBase" id="RU004398"/>
    </source>
</evidence>
<dbReference type="GO" id="GO:0005829">
    <property type="term" value="C:cytosol"/>
    <property type="evidence" value="ECO:0007669"/>
    <property type="project" value="TreeGrafter"/>
</dbReference>
<dbReference type="GO" id="GO:0005634">
    <property type="term" value="C:nucleus"/>
    <property type="evidence" value="ECO:0007669"/>
    <property type="project" value="UniProtKB-SubCell"/>
</dbReference>
<keyword evidence="5" id="KW-0819">tRNA processing</keyword>
<dbReference type="GO" id="GO:0002949">
    <property type="term" value="P:tRNA threonylcarbamoyladenosine modification"/>
    <property type="evidence" value="ECO:0007669"/>
    <property type="project" value="TreeGrafter"/>
</dbReference>
<evidence type="ECO:0000256" key="6">
    <source>
        <dbReference type="ARBA" id="ARBA00023242"/>
    </source>
</evidence>
<evidence type="ECO:0000313" key="10">
    <source>
        <dbReference type="Proteomes" id="UP000019375"/>
    </source>
</evidence>
<comment type="subcellular location">
    <subcellularLocation>
        <location evidence="1">Nucleus</location>
    </subcellularLocation>
</comment>
<dbReference type="OrthoDB" id="329139at2759"/>
<dbReference type="SUPFAM" id="SSF143870">
    <property type="entry name" value="PF0523-like"/>
    <property type="match status" value="1"/>
</dbReference>
<comment type="function">
    <text evidence="7">Component of the EKC/KEOPS complex that is required for the formation of a threonylcarbamoyl group on adenosine at position 37 (t(6)A37) in tRNAs that read codons beginning with adenine. The complex is probably involved in the transfer of the threonylcarbamoyl moiety of threonylcarbamoyl-AMP (TC-AMP) to the N6 group of A37. CGI121 acts as an allosteric effector that regulates the t(6)A activity of the complex. The EKC/KEOPS complex also promotes both telomere uncapping and telomere elongation. The complex is required for efficient recruitment of transcriptional coactivators. CGI121 is not required for tRNA modification.</text>
</comment>
<protein>
    <recommendedName>
        <fullName evidence="4">EKC/KEOPS complex subunit CGI121</fullName>
    </recommendedName>
    <alternativeName>
        <fullName evidence="3">EKC/KEOPS complex subunit cgi121</fullName>
    </alternativeName>
</protein>
<evidence type="ECO:0000256" key="3">
    <source>
        <dbReference type="ARBA" id="ARBA00015316"/>
    </source>
</evidence>
<comment type="similarity">
    <text evidence="2 8">Belongs to the CGI121/TPRKB family.</text>
</comment>
<dbReference type="InterPro" id="IPR036504">
    <property type="entry name" value="CGI121/TPRKB_sf"/>
</dbReference>
<dbReference type="EMBL" id="HG316458">
    <property type="protein sequence ID" value="CDF89823.1"/>
    <property type="molecule type" value="Genomic_DNA"/>
</dbReference>
<reference evidence="10" key="1">
    <citation type="journal article" date="2013" name="Genome Announc.">
        <title>Genome sequence of the food spoilage yeast Zygosaccharomyces bailii CLIB 213(T).</title>
        <authorList>
            <person name="Galeote V."/>
            <person name="Bigey F."/>
            <person name="Devillers H."/>
            <person name="Neuveglise C."/>
            <person name="Dequin S."/>
        </authorList>
    </citation>
    <scope>NUCLEOTIDE SEQUENCE [LARGE SCALE GENOMIC DNA]</scope>
    <source>
        <strain evidence="10">CLIB 213 / ATCC 58445 / CBS 680 / CCRC 21525 / NBRC 1098 / NCYC 1416 / NRRL Y-2227</strain>
    </source>
</reference>